<dbReference type="EMBL" id="JNVU01000038">
    <property type="protein sequence ID" value="KEI43490.1"/>
    <property type="molecule type" value="Genomic_DNA"/>
</dbReference>
<dbReference type="Pfam" id="PF07885">
    <property type="entry name" value="Ion_trans_2"/>
    <property type="match status" value="1"/>
</dbReference>
<dbReference type="Proteomes" id="UP000031419">
    <property type="component" value="Unassembled WGS sequence"/>
</dbReference>
<feature type="domain" description="Potassium channel" evidence="2">
    <location>
        <begin position="57"/>
        <end position="134"/>
    </location>
</feature>
<feature type="transmembrane region" description="Helical" evidence="1">
    <location>
        <begin position="44"/>
        <end position="69"/>
    </location>
</feature>
<sequence>MLPLDELDAVTAVGAVTVFAVGLLVVSGLILLQVSRFRRGERHVGSSVAGVVASLYLAVLFFAAVYYGFAHHAPGSVPGLRTRTDALYFSLTVTSTTGFGDIHAQSQAARAIASVQIAFTIGYLSWALTVLRSRATAR</sequence>
<keyword evidence="1" id="KW-1133">Transmembrane helix</keyword>
<proteinExistence type="predicted"/>
<evidence type="ECO:0000313" key="3">
    <source>
        <dbReference type="EMBL" id="KEI43490.1"/>
    </source>
</evidence>
<evidence type="ECO:0000259" key="2">
    <source>
        <dbReference type="Pfam" id="PF07885"/>
    </source>
</evidence>
<dbReference type="Gene3D" id="1.10.287.70">
    <property type="match status" value="1"/>
</dbReference>
<dbReference type="STRING" id="28042.GU90_15705"/>
<protein>
    <recommendedName>
        <fullName evidence="2">Potassium channel domain-containing protein</fullName>
    </recommendedName>
</protein>
<dbReference type="AlphaFoldDB" id="A0A073AVR8"/>
<keyword evidence="4" id="KW-1185">Reference proteome</keyword>
<keyword evidence="1" id="KW-0472">Membrane</keyword>
<name>A0A073AVR8_9PSEU</name>
<keyword evidence="1" id="KW-0812">Transmembrane</keyword>
<dbReference type="SUPFAM" id="SSF81324">
    <property type="entry name" value="Voltage-gated potassium channels"/>
    <property type="match status" value="1"/>
</dbReference>
<feature type="transmembrane region" description="Helical" evidence="1">
    <location>
        <begin position="12"/>
        <end position="32"/>
    </location>
</feature>
<accession>A0A073AVR8</accession>
<feature type="transmembrane region" description="Helical" evidence="1">
    <location>
        <begin position="111"/>
        <end position="131"/>
    </location>
</feature>
<comment type="caution">
    <text evidence="3">The sequence shown here is derived from an EMBL/GenBank/DDBJ whole genome shotgun (WGS) entry which is preliminary data.</text>
</comment>
<reference evidence="3 4" key="1">
    <citation type="submission" date="2014-06" db="EMBL/GenBank/DDBJ databases">
        <title>Saccharopolyspora rectivirgula DSM-43113 Genome sequencing.</title>
        <authorList>
            <person name="Barrera C."/>
            <person name="Millon L."/>
            <person name="Rognon B."/>
            <person name="Zaugg C."/>
            <person name="Monod M."/>
        </authorList>
    </citation>
    <scope>NUCLEOTIDE SEQUENCE [LARGE SCALE GENOMIC DNA]</scope>
    <source>
        <strain evidence="3 4">DSM 43113</strain>
    </source>
</reference>
<dbReference type="eggNOG" id="ENOG5032SBH">
    <property type="taxonomic scope" value="Bacteria"/>
</dbReference>
<dbReference type="InterPro" id="IPR013099">
    <property type="entry name" value="K_chnl_dom"/>
</dbReference>
<organism evidence="3 4">
    <name type="scientific">Saccharopolyspora rectivirgula</name>
    <dbReference type="NCBI Taxonomy" id="28042"/>
    <lineage>
        <taxon>Bacteria</taxon>
        <taxon>Bacillati</taxon>
        <taxon>Actinomycetota</taxon>
        <taxon>Actinomycetes</taxon>
        <taxon>Pseudonocardiales</taxon>
        <taxon>Pseudonocardiaceae</taxon>
        <taxon>Saccharopolyspora</taxon>
    </lineage>
</organism>
<gene>
    <name evidence="3" type="ORF">GU90_15705</name>
</gene>
<evidence type="ECO:0000256" key="1">
    <source>
        <dbReference type="SAM" id="Phobius"/>
    </source>
</evidence>
<evidence type="ECO:0000313" key="4">
    <source>
        <dbReference type="Proteomes" id="UP000031419"/>
    </source>
</evidence>